<sequence>MTPYLIYGADISPYMQRLTVQLDIKGLAYEVTPPPGGLRSDAFRAINPIGKIPVLRAGDFILPESDVICDYVEDIHPEPALRPTTPGARARARLIARIVDLYVMGPMTPLFGQLRRSGRDATVVDPAIAAIDAGLSCLDRAIDDRGHAVGDALSLADLAAAPVLRYIVQYLPVFDRADPLAAHPRLAAYWPAIAAQPDIARGIARIEAGWTALRAAAKSPN</sequence>
<name>A0ABS7PTS4_9SPHN</name>
<dbReference type="SFLD" id="SFLDG00358">
    <property type="entry name" value="Main_(cytGST)"/>
    <property type="match status" value="1"/>
</dbReference>
<feature type="domain" description="GST N-terminal" evidence="1">
    <location>
        <begin position="2"/>
        <end position="80"/>
    </location>
</feature>
<dbReference type="InterPro" id="IPR004045">
    <property type="entry name" value="Glutathione_S-Trfase_N"/>
</dbReference>
<dbReference type="EMBL" id="JAINVV010000009">
    <property type="protein sequence ID" value="MBY8824389.1"/>
    <property type="molecule type" value="Genomic_DNA"/>
</dbReference>
<dbReference type="Proteomes" id="UP000706039">
    <property type="component" value="Unassembled WGS sequence"/>
</dbReference>
<evidence type="ECO:0000313" key="4">
    <source>
        <dbReference type="Proteomes" id="UP000706039"/>
    </source>
</evidence>
<protein>
    <submittedName>
        <fullName evidence="3">Glutathione S-transferase</fullName>
    </submittedName>
</protein>
<dbReference type="InterPro" id="IPR036282">
    <property type="entry name" value="Glutathione-S-Trfase_C_sf"/>
</dbReference>
<organism evidence="3 4">
    <name type="scientific">Sphingomonas colocasiae</name>
    <dbReference type="NCBI Taxonomy" id="1848973"/>
    <lineage>
        <taxon>Bacteria</taxon>
        <taxon>Pseudomonadati</taxon>
        <taxon>Pseudomonadota</taxon>
        <taxon>Alphaproteobacteria</taxon>
        <taxon>Sphingomonadales</taxon>
        <taxon>Sphingomonadaceae</taxon>
        <taxon>Sphingomonas</taxon>
    </lineage>
</organism>
<dbReference type="PROSITE" id="PS50405">
    <property type="entry name" value="GST_CTER"/>
    <property type="match status" value="1"/>
</dbReference>
<dbReference type="InterPro" id="IPR050983">
    <property type="entry name" value="GST_Omega/HSP26"/>
</dbReference>
<keyword evidence="4" id="KW-1185">Reference proteome</keyword>
<dbReference type="Pfam" id="PF13417">
    <property type="entry name" value="GST_N_3"/>
    <property type="match status" value="1"/>
</dbReference>
<dbReference type="InterPro" id="IPR040079">
    <property type="entry name" value="Glutathione_S-Trfase"/>
</dbReference>
<feature type="domain" description="GST C-terminal" evidence="2">
    <location>
        <begin position="85"/>
        <end position="219"/>
    </location>
</feature>
<accession>A0ABS7PTS4</accession>
<dbReference type="Gene3D" id="1.20.1050.10">
    <property type="match status" value="1"/>
</dbReference>
<dbReference type="InterPro" id="IPR036249">
    <property type="entry name" value="Thioredoxin-like_sf"/>
</dbReference>
<evidence type="ECO:0000259" key="2">
    <source>
        <dbReference type="PROSITE" id="PS50405"/>
    </source>
</evidence>
<dbReference type="SFLD" id="SFLDS00019">
    <property type="entry name" value="Glutathione_Transferase_(cytos"/>
    <property type="match status" value="1"/>
</dbReference>
<reference evidence="3 4" key="1">
    <citation type="submission" date="2021-08" db="EMBL/GenBank/DDBJ databases">
        <authorList>
            <person name="Tuo L."/>
        </authorList>
    </citation>
    <scope>NUCLEOTIDE SEQUENCE [LARGE SCALE GENOMIC DNA]</scope>
    <source>
        <strain evidence="3 4">JCM 31229</strain>
    </source>
</reference>
<dbReference type="InterPro" id="IPR010987">
    <property type="entry name" value="Glutathione-S-Trfase_C-like"/>
</dbReference>
<proteinExistence type="predicted"/>
<dbReference type="Gene3D" id="3.40.30.10">
    <property type="entry name" value="Glutaredoxin"/>
    <property type="match status" value="1"/>
</dbReference>
<dbReference type="PANTHER" id="PTHR43968:SF6">
    <property type="entry name" value="GLUTATHIONE S-TRANSFERASE OMEGA"/>
    <property type="match status" value="1"/>
</dbReference>
<evidence type="ECO:0000313" key="3">
    <source>
        <dbReference type="EMBL" id="MBY8824389.1"/>
    </source>
</evidence>
<gene>
    <name evidence="3" type="ORF">K7G82_18940</name>
</gene>
<comment type="caution">
    <text evidence="3">The sequence shown here is derived from an EMBL/GenBank/DDBJ whole genome shotgun (WGS) entry which is preliminary data.</text>
</comment>
<dbReference type="PANTHER" id="PTHR43968">
    <property type="match status" value="1"/>
</dbReference>
<dbReference type="PROSITE" id="PS50404">
    <property type="entry name" value="GST_NTER"/>
    <property type="match status" value="1"/>
</dbReference>
<dbReference type="RefSeq" id="WP_222991501.1">
    <property type="nucleotide sequence ID" value="NZ_JAINVV010000009.1"/>
</dbReference>
<dbReference type="CDD" id="cd00570">
    <property type="entry name" value="GST_N_family"/>
    <property type="match status" value="1"/>
</dbReference>
<dbReference type="Pfam" id="PF13410">
    <property type="entry name" value="GST_C_2"/>
    <property type="match status" value="1"/>
</dbReference>
<dbReference type="SUPFAM" id="SSF52833">
    <property type="entry name" value="Thioredoxin-like"/>
    <property type="match status" value="1"/>
</dbReference>
<dbReference type="SUPFAM" id="SSF47616">
    <property type="entry name" value="GST C-terminal domain-like"/>
    <property type="match status" value="1"/>
</dbReference>
<evidence type="ECO:0000259" key="1">
    <source>
        <dbReference type="PROSITE" id="PS50404"/>
    </source>
</evidence>